<dbReference type="GeneID" id="99729979"/>
<dbReference type="InterPro" id="IPR024524">
    <property type="entry name" value="DUF3800"/>
</dbReference>
<accession>A0ABX9GCS1</accession>
<gene>
    <name evidence="1" type="ORF">DFP87_104171</name>
</gene>
<proteinExistence type="predicted"/>
<comment type="caution">
    <text evidence="1">The sequence shown here is derived from an EMBL/GenBank/DDBJ whole genome shotgun (WGS) entry which is preliminary data.</text>
</comment>
<evidence type="ECO:0000313" key="2">
    <source>
        <dbReference type="Proteomes" id="UP000252124"/>
    </source>
</evidence>
<dbReference type="RefSeq" id="WP_088589124.1">
    <property type="nucleotide sequence ID" value="NZ_CADIJU010000002.1"/>
</dbReference>
<sequence>MSRELILYCDESDISGKHFANFYGGVLVESAHLHEVITTLQAAKNRLNLGAEVKWQKITEAYAGKYMELMDETFALMRAGKLKMRVMFTQNYFGAKKLTPAQRENSFFLLYYQFVKHAFGFRYCGGDLGPAKVRIYFDKLPDTDEKCLAFKGYVSGLNGSQAFRGAGLTIAEDQLAEVDSKEHVLLQCLDVVLGAMQFRLNEKHKEKPEGARVRGKRTRAKEAVYKHINGRIREMYPNFNIGISTGGEPEMRWQHPYRHWLFKPAELEIRPQFAKRK</sequence>
<dbReference type="Proteomes" id="UP000252124">
    <property type="component" value="Unassembled WGS sequence"/>
</dbReference>
<evidence type="ECO:0000313" key="1">
    <source>
        <dbReference type="EMBL" id="RBP19835.1"/>
    </source>
</evidence>
<protein>
    <submittedName>
        <fullName evidence="1">Uncharacterized protein DUF3800</fullName>
    </submittedName>
</protein>
<name>A0ABX9GCS1_9BURK</name>
<reference evidence="1 2" key="1">
    <citation type="submission" date="2018-06" db="EMBL/GenBank/DDBJ databases">
        <title>Genomic Encyclopedia of Type Strains, Phase III (KMG-III): the genomes of soil and plant-associated and newly described type strains.</title>
        <authorList>
            <person name="Whitman W."/>
        </authorList>
    </citation>
    <scope>NUCLEOTIDE SEQUENCE [LARGE SCALE GENOMIC DNA]</scope>
    <source>
        <strain evidence="1 2">CECT 7342</strain>
    </source>
</reference>
<dbReference type="EMBL" id="QNRM01000004">
    <property type="protein sequence ID" value="RBP19835.1"/>
    <property type="molecule type" value="Genomic_DNA"/>
</dbReference>
<organism evidence="1 2">
    <name type="scientific">Achromobacter marplatensis</name>
    <dbReference type="NCBI Taxonomy" id="470868"/>
    <lineage>
        <taxon>Bacteria</taxon>
        <taxon>Pseudomonadati</taxon>
        <taxon>Pseudomonadota</taxon>
        <taxon>Betaproteobacteria</taxon>
        <taxon>Burkholderiales</taxon>
        <taxon>Alcaligenaceae</taxon>
        <taxon>Achromobacter</taxon>
    </lineage>
</organism>
<keyword evidence="2" id="KW-1185">Reference proteome</keyword>
<dbReference type="Pfam" id="PF12686">
    <property type="entry name" value="DUF3800"/>
    <property type="match status" value="1"/>
</dbReference>